<evidence type="ECO:0000256" key="2">
    <source>
        <dbReference type="ARBA" id="ARBA00008163"/>
    </source>
</evidence>
<evidence type="ECO:0000256" key="3">
    <source>
        <dbReference type="ARBA" id="ARBA00022452"/>
    </source>
</evidence>
<proteinExistence type="inferred from homology"/>
<gene>
    <name evidence="9" type="ORF">HYN69_08545</name>
</gene>
<dbReference type="PANTHER" id="PTHR35093:SF8">
    <property type="entry name" value="OUTER MEMBRANE PROTEIN NMB0088-RELATED"/>
    <property type="match status" value="1"/>
</dbReference>
<dbReference type="PANTHER" id="PTHR35093">
    <property type="entry name" value="OUTER MEMBRANE PROTEIN NMB0088-RELATED"/>
    <property type="match status" value="1"/>
</dbReference>
<keyword evidence="4" id="KW-0812">Transmembrane</keyword>
<dbReference type="InterPro" id="IPR005017">
    <property type="entry name" value="OMPP1/FadL/TodX"/>
</dbReference>
<keyword evidence="6" id="KW-0472">Membrane</keyword>
<evidence type="ECO:0000313" key="10">
    <source>
        <dbReference type="Proteomes" id="UP000244496"/>
    </source>
</evidence>
<keyword evidence="10" id="KW-1185">Reference proteome</keyword>
<dbReference type="EMBL" id="CP028918">
    <property type="protein sequence ID" value="AWB48553.1"/>
    <property type="molecule type" value="Genomic_DNA"/>
</dbReference>
<evidence type="ECO:0000313" key="9">
    <source>
        <dbReference type="EMBL" id="AWB48553.1"/>
    </source>
</evidence>
<evidence type="ECO:0000256" key="4">
    <source>
        <dbReference type="ARBA" id="ARBA00022692"/>
    </source>
</evidence>
<reference evidence="9 10" key="1">
    <citation type="submission" date="2018-04" db="EMBL/GenBank/DDBJ databases">
        <title>Genome sequencing of Gemmobacter.</title>
        <authorList>
            <person name="Yi H."/>
            <person name="Baek M.-G."/>
        </authorList>
    </citation>
    <scope>NUCLEOTIDE SEQUENCE [LARGE SCALE GENOMIC DNA]</scope>
    <source>
        <strain evidence="9 10">HYN0069</strain>
    </source>
</reference>
<protein>
    <recommendedName>
        <fullName evidence="11">Long-chain fatty acid transport protein</fullName>
    </recommendedName>
</protein>
<dbReference type="Pfam" id="PF03349">
    <property type="entry name" value="Toluene_X"/>
    <property type="match status" value="1"/>
</dbReference>
<organism evidence="9 10">
    <name type="scientific">Paragemmobacter aquarius</name>
    <dbReference type="NCBI Taxonomy" id="2169400"/>
    <lineage>
        <taxon>Bacteria</taxon>
        <taxon>Pseudomonadati</taxon>
        <taxon>Pseudomonadota</taxon>
        <taxon>Alphaproteobacteria</taxon>
        <taxon>Rhodobacterales</taxon>
        <taxon>Paracoccaceae</taxon>
        <taxon>Paragemmobacter</taxon>
    </lineage>
</organism>
<feature type="signal peptide" evidence="8">
    <location>
        <begin position="1"/>
        <end position="21"/>
    </location>
</feature>
<dbReference type="SUPFAM" id="SSF56935">
    <property type="entry name" value="Porins"/>
    <property type="match status" value="1"/>
</dbReference>
<evidence type="ECO:0000256" key="5">
    <source>
        <dbReference type="ARBA" id="ARBA00022729"/>
    </source>
</evidence>
<name>A0A2S0UL79_9RHOB</name>
<keyword evidence="7" id="KW-0998">Cell outer membrane</keyword>
<sequence>MSKILMGAAASLLCSTALGHAGGVERSIFNPGFLFEDGNYVELSFGSVAPTVSGTFFVSSGDMADSFTVLSGSMKQQVSDKFALGLMIDQPAGANVTYPSGTGYPFAGATAEITTTQVTGIGLYSFSDNFSAYAGLRASLAKGTVDNIPLPSPPFPVSSYDMQTQSNVAYGYLVGAAYERPDIALRVSLTYVSDLTHGFTATDTLGPGAGFDTTIPQSWNLDFQTGVAAGTLVFGSIRWRDWSSFNIVPRGLVPLSTNNRDTVTYTLGVGRKFTDSLSGAVSIGYEPPVGGAAGNLAPTDGFKSVTLAAIYTMPAGAKITVGATYGQIGDAYTNIGPAQSSFTDNDYAGVGVKVGWNF</sequence>
<feature type="chain" id="PRO_5015715408" description="Long-chain fatty acid transport protein" evidence="8">
    <location>
        <begin position="22"/>
        <end position="358"/>
    </location>
</feature>
<dbReference type="KEGG" id="geh:HYN69_08545"/>
<dbReference type="OrthoDB" id="6679728at2"/>
<dbReference type="Proteomes" id="UP000244496">
    <property type="component" value="Chromosome"/>
</dbReference>
<dbReference type="RefSeq" id="WP_108435372.1">
    <property type="nucleotide sequence ID" value="NZ_CP028918.1"/>
</dbReference>
<comment type="subcellular location">
    <subcellularLocation>
        <location evidence="1">Cell outer membrane</location>
        <topology evidence="1">Multi-pass membrane protein</topology>
    </subcellularLocation>
</comment>
<evidence type="ECO:0000256" key="8">
    <source>
        <dbReference type="SAM" id="SignalP"/>
    </source>
</evidence>
<dbReference type="GO" id="GO:0009279">
    <property type="term" value="C:cell outer membrane"/>
    <property type="evidence" value="ECO:0007669"/>
    <property type="project" value="UniProtKB-SubCell"/>
</dbReference>
<evidence type="ECO:0000256" key="1">
    <source>
        <dbReference type="ARBA" id="ARBA00004571"/>
    </source>
</evidence>
<evidence type="ECO:0000256" key="7">
    <source>
        <dbReference type="ARBA" id="ARBA00023237"/>
    </source>
</evidence>
<comment type="similarity">
    <text evidence="2">Belongs to the OmpP1/FadL family.</text>
</comment>
<dbReference type="Gene3D" id="2.40.160.60">
    <property type="entry name" value="Outer membrane protein transport protein (OMPP1/FadL/TodX)"/>
    <property type="match status" value="1"/>
</dbReference>
<dbReference type="AlphaFoldDB" id="A0A2S0UL79"/>
<evidence type="ECO:0008006" key="11">
    <source>
        <dbReference type="Google" id="ProtNLM"/>
    </source>
</evidence>
<evidence type="ECO:0000256" key="6">
    <source>
        <dbReference type="ARBA" id="ARBA00023136"/>
    </source>
</evidence>
<dbReference type="GO" id="GO:0015483">
    <property type="term" value="F:long-chain fatty acid transporting porin activity"/>
    <property type="evidence" value="ECO:0007669"/>
    <property type="project" value="TreeGrafter"/>
</dbReference>
<accession>A0A2S0UL79</accession>
<keyword evidence="3" id="KW-1134">Transmembrane beta strand</keyword>
<keyword evidence="5 8" id="KW-0732">Signal</keyword>